<dbReference type="OrthoDB" id="5522207at2"/>
<keyword evidence="2" id="KW-1185">Reference proteome</keyword>
<reference evidence="1 2" key="1">
    <citation type="submission" date="2018-01" db="EMBL/GenBank/DDBJ databases">
        <title>Whole genome sequencing of Histamine producing bacteria.</title>
        <authorList>
            <person name="Butler K."/>
        </authorList>
    </citation>
    <scope>NUCLEOTIDE SEQUENCE [LARGE SCALE GENOMIC DNA]</scope>
    <source>
        <strain evidence="1 2">JCM 12947</strain>
    </source>
</reference>
<proteinExistence type="predicted"/>
<organism evidence="1 2">
    <name type="scientific">Photobacterium frigidiphilum</name>
    <dbReference type="NCBI Taxonomy" id="264736"/>
    <lineage>
        <taxon>Bacteria</taxon>
        <taxon>Pseudomonadati</taxon>
        <taxon>Pseudomonadota</taxon>
        <taxon>Gammaproteobacteria</taxon>
        <taxon>Vibrionales</taxon>
        <taxon>Vibrionaceae</taxon>
        <taxon>Photobacterium</taxon>
    </lineage>
</organism>
<evidence type="ECO:0008006" key="3">
    <source>
        <dbReference type="Google" id="ProtNLM"/>
    </source>
</evidence>
<dbReference type="Proteomes" id="UP000240987">
    <property type="component" value="Unassembled WGS sequence"/>
</dbReference>
<protein>
    <recommendedName>
        <fullName evidence="3">Type I restriction endonuclease subunit M</fullName>
    </recommendedName>
</protein>
<evidence type="ECO:0000313" key="1">
    <source>
        <dbReference type="EMBL" id="PSU44858.1"/>
    </source>
</evidence>
<accession>A0A2T3J7W5</accession>
<dbReference type="AlphaFoldDB" id="A0A2T3J7W5"/>
<comment type="caution">
    <text evidence="1">The sequence shown here is derived from an EMBL/GenBank/DDBJ whole genome shotgun (WGS) entry which is preliminary data.</text>
</comment>
<sequence length="92" mass="10280">MVEPKPFSLGNVFITPNALDVFNKIQEEALSFLARHAACDWGHVCVDDAALNNSATVDGSRILSSYRYQNKEVLIITEADRTYTTLLLPSEY</sequence>
<dbReference type="EMBL" id="PYMJ01000041">
    <property type="protein sequence ID" value="PSU44858.1"/>
    <property type="molecule type" value="Genomic_DNA"/>
</dbReference>
<name>A0A2T3J7W5_9GAMM</name>
<gene>
    <name evidence="1" type="ORF">C9J12_25460</name>
</gene>
<evidence type="ECO:0000313" key="2">
    <source>
        <dbReference type="Proteomes" id="UP000240987"/>
    </source>
</evidence>